<protein>
    <recommendedName>
        <fullName evidence="7 18">Phosphatidate cytidylyltransferase</fullName>
        <ecNumber evidence="6 18">2.7.7.41</ecNumber>
    </recommendedName>
</protein>
<evidence type="ECO:0000256" key="2">
    <source>
        <dbReference type="ARBA" id="ARBA00004651"/>
    </source>
</evidence>
<evidence type="ECO:0000256" key="4">
    <source>
        <dbReference type="ARBA" id="ARBA00005189"/>
    </source>
</evidence>
<name>A0ABV1BU42_9FIRM</name>
<dbReference type="PROSITE" id="PS01315">
    <property type="entry name" value="CDS"/>
    <property type="match status" value="1"/>
</dbReference>
<feature type="transmembrane region" description="Helical" evidence="19">
    <location>
        <begin position="12"/>
        <end position="39"/>
    </location>
</feature>
<evidence type="ECO:0000256" key="19">
    <source>
        <dbReference type="SAM" id="Phobius"/>
    </source>
</evidence>
<evidence type="ECO:0000256" key="12">
    <source>
        <dbReference type="ARBA" id="ARBA00022695"/>
    </source>
</evidence>
<comment type="catalytic activity">
    <reaction evidence="1 18">
        <text>a 1,2-diacyl-sn-glycero-3-phosphate + CTP + H(+) = a CDP-1,2-diacyl-sn-glycerol + diphosphate</text>
        <dbReference type="Rhea" id="RHEA:16229"/>
        <dbReference type="ChEBI" id="CHEBI:15378"/>
        <dbReference type="ChEBI" id="CHEBI:33019"/>
        <dbReference type="ChEBI" id="CHEBI:37563"/>
        <dbReference type="ChEBI" id="CHEBI:58332"/>
        <dbReference type="ChEBI" id="CHEBI:58608"/>
        <dbReference type="EC" id="2.7.7.41"/>
    </reaction>
</comment>
<keyword evidence="11 18" id="KW-0812">Transmembrane</keyword>
<evidence type="ECO:0000256" key="16">
    <source>
        <dbReference type="ARBA" id="ARBA00023209"/>
    </source>
</evidence>
<comment type="similarity">
    <text evidence="5 18">Belongs to the CDS family.</text>
</comment>
<keyword evidence="10 18" id="KW-0808">Transferase</keyword>
<evidence type="ECO:0000256" key="8">
    <source>
        <dbReference type="ARBA" id="ARBA00022475"/>
    </source>
</evidence>
<evidence type="ECO:0000256" key="5">
    <source>
        <dbReference type="ARBA" id="ARBA00010185"/>
    </source>
</evidence>
<proteinExistence type="inferred from homology"/>
<evidence type="ECO:0000256" key="17">
    <source>
        <dbReference type="ARBA" id="ARBA00023264"/>
    </source>
</evidence>
<feature type="transmembrane region" description="Helical" evidence="19">
    <location>
        <begin position="77"/>
        <end position="95"/>
    </location>
</feature>
<sequence>MLKRIISGICLVAIAVPSLYFGGWLLYAVCLMVALIGNFELLRVTNLQKTPLGICAYAATIAYFISLNIAEHRYTTLILVLTFLVMMSVYVFTFPKYKAENVMWAFFGIIYVTVMIAYIYETRMSDNGIFIVWLIFIASWGNDTFAYFTGVCIGKHKMAPVLSPKKSVEGAIGGVIGATILGAVYGALVSSKMAGVIDNSSVAFAVASLAGALLSIVGDLAASAIKRNYNVKDYGTLIPGHGGIMDRFDSVIFTAPVVYWAIILLNSIGL</sequence>
<feature type="transmembrane region" description="Helical" evidence="19">
    <location>
        <begin position="101"/>
        <end position="120"/>
    </location>
</feature>
<evidence type="ECO:0000256" key="13">
    <source>
        <dbReference type="ARBA" id="ARBA00022989"/>
    </source>
</evidence>
<dbReference type="EC" id="2.7.7.41" evidence="6 18"/>
<dbReference type="PANTHER" id="PTHR46382">
    <property type="entry name" value="PHOSPHATIDATE CYTIDYLYLTRANSFERASE"/>
    <property type="match status" value="1"/>
</dbReference>
<evidence type="ECO:0000256" key="7">
    <source>
        <dbReference type="ARBA" id="ARBA00019373"/>
    </source>
</evidence>
<comment type="pathway">
    <text evidence="4">Lipid metabolism.</text>
</comment>
<evidence type="ECO:0000313" key="20">
    <source>
        <dbReference type="EMBL" id="MEQ2378394.1"/>
    </source>
</evidence>
<comment type="caution">
    <text evidence="20">The sequence shown here is derived from an EMBL/GenBank/DDBJ whole genome shotgun (WGS) entry which is preliminary data.</text>
</comment>
<evidence type="ECO:0000256" key="1">
    <source>
        <dbReference type="ARBA" id="ARBA00001698"/>
    </source>
</evidence>
<reference evidence="20 21" key="1">
    <citation type="submission" date="2024-03" db="EMBL/GenBank/DDBJ databases">
        <title>Human intestinal bacterial collection.</title>
        <authorList>
            <person name="Pauvert C."/>
            <person name="Hitch T.C.A."/>
            <person name="Clavel T."/>
        </authorList>
    </citation>
    <scope>NUCLEOTIDE SEQUENCE [LARGE SCALE GENOMIC DNA]</scope>
    <source>
        <strain evidence="20 21">CLA-AA-H255</strain>
    </source>
</reference>
<evidence type="ECO:0000256" key="11">
    <source>
        <dbReference type="ARBA" id="ARBA00022692"/>
    </source>
</evidence>
<dbReference type="RefSeq" id="WP_055174429.1">
    <property type="nucleotide sequence ID" value="NZ_DAWDAH010000006.1"/>
</dbReference>
<feature type="transmembrane region" description="Helical" evidence="19">
    <location>
        <begin position="251"/>
        <end position="269"/>
    </location>
</feature>
<evidence type="ECO:0000256" key="14">
    <source>
        <dbReference type="ARBA" id="ARBA00023098"/>
    </source>
</evidence>
<dbReference type="InterPro" id="IPR000374">
    <property type="entry name" value="PC_trans"/>
</dbReference>
<accession>A0ABV1BU42</accession>
<evidence type="ECO:0000256" key="6">
    <source>
        <dbReference type="ARBA" id="ARBA00012487"/>
    </source>
</evidence>
<organism evidence="20 21">
    <name type="scientific">[Lactobacillus] rogosae</name>
    <dbReference type="NCBI Taxonomy" id="706562"/>
    <lineage>
        <taxon>Bacteria</taxon>
        <taxon>Bacillati</taxon>
        <taxon>Bacillota</taxon>
        <taxon>Clostridia</taxon>
        <taxon>Lachnospirales</taxon>
        <taxon>Lachnospiraceae</taxon>
        <taxon>Lachnospira</taxon>
    </lineage>
</organism>
<evidence type="ECO:0000256" key="10">
    <source>
        <dbReference type="ARBA" id="ARBA00022679"/>
    </source>
</evidence>
<dbReference type="Proteomes" id="UP001442364">
    <property type="component" value="Unassembled WGS sequence"/>
</dbReference>
<dbReference type="PANTHER" id="PTHR46382:SF1">
    <property type="entry name" value="PHOSPHATIDATE CYTIDYLYLTRANSFERASE"/>
    <property type="match status" value="1"/>
</dbReference>
<evidence type="ECO:0000256" key="15">
    <source>
        <dbReference type="ARBA" id="ARBA00023136"/>
    </source>
</evidence>
<keyword evidence="15 19" id="KW-0472">Membrane</keyword>
<feature type="transmembrane region" description="Helical" evidence="19">
    <location>
        <begin position="202"/>
        <end position="225"/>
    </location>
</feature>
<dbReference type="Pfam" id="PF01148">
    <property type="entry name" value="CTP_transf_1"/>
    <property type="match status" value="1"/>
</dbReference>
<evidence type="ECO:0000313" key="21">
    <source>
        <dbReference type="Proteomes" id="UP001442364"/>
    </source>
</evidence>
<keyword evidence="12 18" id="KW-0548">Nucleotidyltransferase</keyword>
<comment type="pathway">
    <text evidence="3 18">Phospholipid metabolism; CDP-diacylglycerol biosynthesis; CDP-diacylglycerol from sn-glycerol 3-phosphate: step 3/3.</text>
</comment>
<feature type="transmembrane region" description="Helical" evidence="19">
    <location>
        <begin position="127"/>
        <end position="150"/>
    </location>
</feature>
<keyword evidence="8" id="KW-1003">Cell membrane</keyword>
<dbReference type="EMBL" id="JBBMER010000001">
    <property type="protein sequence ID" value="MEQ2378394.1"/>
    <property type="molecule type" value="Genomic_DNA"/>
</dbReference>
<keyword evidence="13 19" id="KW-1133">Transmembrane helix</keyword>
<keyword evidence="16" id="KW-0594">Phospholipid biosynthesis</keyword>
<feature type="transmembrane region" description="Helical" evidence="19">
    <location>
        <begin position="51"/>
        <end position="70"/>
    </location>
</feature>
<evidence type="ECO:0000256" key="9">
    <source>
        <dbReference type="ARBA" id="ARBA00022516"/>
    </source>
</evidence>
<gene>
    <name evidence="20" type="ORF">WMO14_00650</name>
</gene>
<feature type="transmembrane region" description="Helical" evidence="19">
    <location>
        <begin position="170"/>
        <end position="190"/>
    </location>
</feature>
<keyword evidence="9" id="KW-0444">Lipid biosynthesis</keyword>
<dbReference type="GO" id="GO:0004605">
    <property type="term" value="F:phosphatidate cytidylyltransferase activity"/>
    <property type="evidence" value="ECO:0007669"/>
    <property type="project" value="UniProtKB-EC"/>
</dbReference>
<evidence type="ECO:0000256" key="3">
    <source>
        <dbReference type="ARBA" id="ARBA00005119"/>
    </source>
</evidence>
<keyword evidence="17" id="KW-1208">Phospholipid metabolism</keyword>
<comment type="subcellular location">
    <subcellularLocation>
        <location evidence="2">Cell membrane</location>
        <topology evidence="2">Multi-pass membrane protein</topology>
    </subcellularLocation>
</comment>
<keyword evidence="14" id="KW-0443">Lipid metabolism</keyword>
<evidence type="ECO:0000256" key="18">
    <source>
        <dbReference type="RuleBase" id="RU003938"/>
    </source>
</evidence>
<keyword evidence="21" id="KW-1185">Reference proteome</keyword>